<dbReference type="AlphaFoldDB" id="A0A117LGE4"/>
<protein>
    <submittedName>
        <fullName evidence="7">Major facilitator superfamily transporter</fullName>
    </submittedName>
</protein>
<proteinExistence type="predicted"/>
<dbReference type="InterPro" id="IPR036259">
    <property type="entry name" value="MFS_trans_sf"/>
</dbReference>
<feature type="transmembrane region" description="Helical" evidence="5">
    <location>
        <begin position="171"/>
        <end position="190"/>
    </location>
</feature>
<accession>A0A117LGE4</accession>
<evidence type="ECO:0000256" key="3">
    <source>
        <dbReference type="ARBA" id="ARBA00022989"/>
    </source>
</evidence>
<evidence type="ECO:0000259" key="6">
    <source>
        <dbReference type="PROSITE" id="PS50850"/>
    </source>
</evidence>
<gene>
    <name evidence="7" type="ORF">XD73_1394</name>
</gene>
<dbReference type="GO" id="GO:0005886">
    <property type="term" value="C:plasma membrane"/>
    <property type="evidence" value="ECO:0007669"/>
    <property type="project" value="UniProtKB-SubCell"/>
</dbReference>
<feature type="domain" description="Major facilitator superfamily (MFS) profile" evidence="6">
    <location>
        <begin position="17"/>
        <end position="406"/>
    </location>
</feature>
<comment type="caution">
    <text evidence="7">The sequence shown here is derived from an EMBL/GenBank/DDBJ whole genome shotgun (WGS) entry which is preliminary data.</text>
</comment>
<evidence type="ECO:0000256" key="1">
    <source>
        <dbReference type="ARBA" id="ARBA00004651"/>
    </source>
</evidence>
<dbReference type="CDD" id="cd17325">
    <property type="entry name" value="MFS_MdtG_SLC18_like"/>
    <property type="match status" value="1"/>
</dbReference>
<keyword evidence="2 5" id="KW-0812">Transmembrane</keyword>
<organism evidence="7 8">
    <name type="scientific">Anaerolinea thermophila</name>
    <dbReference type="NCBI Taxonomy" id="167964"/>
    <lineage>
        <taxon>Bacteria</taxon>
        <taxon>Bacillati</taxon>
        <taxon>Chloroflexota</taxon>
        <taxon>Anaerolineae</taxon>
        <taxon>Anaerolineales</taxon>
        <taxon>Anaerolineaceae</taxon>
        <taxon>Anaerolinea</taxon>
    </lineage>
</organism>
<dbReference type="EMBL" id="LGFU01000172">
    <property type="protein sequence ID" value="KUK45732.1"/>
    <property type="molecule type" value="Genomic_DNA"/>
</dbReference>
<dbReference type="Pfam" id="PF07690">
    <property type="entry name" value="MFS_1"/>
    <property type="match status" value="1"/>
</dbReference>
<dbReference type="PANTHER" id="PTHR23518">
    <property type="entry name" value="C-METHYLTRANSFERASE"/>
    <property type="match status" value="1"/>
</dbReference>
<feature type="transmembrane region" description="Helical" evidence="5">
    <location>
        <begin position="264"/>
        <end position="286"/>
    </location>
</feature>
<keyword evidence="4 5" id="KW-0472">Membrane</keyword>
<keyword evidence="3 5" id="KW-1133">Transmembrane helix</keyword>
<evidence type="ECO:0000256" key="5">
    <source>
        <dbReference type="SAM" id="Phobius"/>
    </source>
</evidence>
<evidence type="ECO:0000313" key="8">
    <source>
        <dbReference type="Proteomes" id="UP000064249"/>
    </source>
</evidence>
<dbReference type="Proteomes" id="UP000064249">
    <property type="component" value="Unassembled WGS sequence"/>
</dbReference>
<evidence type="ECO:0000256" key="4">
    <source>
        <dbReference type="ARBA" id="ARBA00023136"/>
    </source>
</evidence>
<dbReference type="Gene3D" id="1.20.1250.20">
    <property type="entry name" value="MFS general substrate transporter like domains"/>
    <property type="match status" value="2"/>
</dbReference>
<feature type="transmembrane region" description="Helical" evidence="5">
    <location>
        <begin position="52"/>
        <end position="74"/>
    </location>
</feature>
<name>A0A117LGE4_9CHLR</name>
<feature type="transmembrane region" description="Helical" evidence="5">
    <location>
        <begin position="106"/>
        <end position="129"/>
    </location>
</feature>
<reference evidence="7 8" key="1">
    <citation type="journal article" date="2015" name="MBio">
        <title>Genome-Resolved Metagenomic Analysis Reveals Roles for Candidate Phyla and Other Microbial Community Members in Biogeochemical Transformations in Oil Reservoirs.</title>
        <authorList>
            <person name="Hu P."/>
            <person name="Tom L."/>
            <person name="Singh A."/>
            <person name="Thomas B.C."/>
            <person name="Baker B.J."/>
            <person name="Piceno Y.M."/>
            <person name="Andersen G.L."/>
            <person name="Banfield J.F."/>
        </authorList>
    </citation>
    <scope>NUCLEOTIDE SEQUENCE [LARGE SCALE GENOMIC DNA]</scope>
    <source>
        <strain evidence="7">46_16</strain>
    </source>
</reference>
<dbReference type="GO" id="GO:0022857">
    <property type="term" value="F:transmembrane transporter activity"/>
    <property type="evidence" value="ECO:0007669"/>
    <property type="project" value="InterPro"/>
</dbReference>
<feature type="transmembrane region" description="Helical" evidence="5">
    <location>
        <begin position="211"/>
        <end position="233"/>
    </location>
</feature>
<dbReference type="PROSITE" id="PS50850">
    <property type="entry name" value="MFS"/>
    <property type="match status" value="1"/>
</dbReference>
<dbReference type="SUPFAM" id="SSF103473">
    <property type="entry name" value="MFS general substrate transporter"/>
    <property type="match status" value="1"/>
</dbReference>
<dbReference type="InterPro" id="IPR011701">
    <property type="entry name" value="MFS"/>
</dbReference>
<sequence>MMISTDEIKKQPLLSKILLLFLTAMVLANVAGNMYAGILPLYLKSLGASVGQIGLFFTLLNILPLILQILGGWISDSLGRLKSIAMGSLAGVLSYIGLILAPTWQWVFFGESLGAITRSLIGPSFGAFIAEESAEENRARVYGITQTIFLVVTVVGPPLGGWLTDTYGFKFMLIIAAIIYFGATILRVLMAKRAASHERKTASGKLTMSSLKSNLGAMTAIILSGGVVTWLLITDGVRDISFNLSGTYIPLYVEQFGGLGTTEIGWLASILGISSMLINIPAGWLADKKGERVNIVLGFILQFIALITFVRLDTFWGYAVVWSLFGLGSGLMQPAYQSLLSKALPEKLRGTGFGLIQSSLGLFSLPAPYVGGYLYENISPQLPFLITGWASLLAIIPAWLKFKLPDKKEVEGPVPLAPETSSE</sequence>
<feature type="transmembrane region" description="Helical" evidence="5">
    <location>
        <begin position="348"/>
        <end position="370"/>
    </location>
</feature>
<feature type="transmembrane region" description="Helical" evidence="5">
    <location>
        <begin position="81"/>
        <end position="100"/>
    </location>
</feature>
<dbReference type="PANTHER" id="PTHR23518:SF2">
    <property type="entry name" value="MAJOR FACILITATOR SUPERFAMILY TRANSPORTER"/>
    <property type="match status" value="1"/>
</dbReference>
<comment type="subcellular location">
    <subcellularLocation>
        <location evidence="1">Cell membrane</location>
        <topology evidence="1">Multi-pass membrane protein</topology>
    </subcellularLocation>
</comment>
<evidence type="ECO:0000256" key="2">
    <source>
        <dbReference type="ARBA" id="ARBA00022692"/>
    </source>
</evidence>
<dbReference type="InterPro" id="IPR020846">
    <property type="entry name" value="MFS_dom"/>
</dbReference>
<feature type="transmembrane region" description="Helical" evidence="5">
    <location>
        <begin position="382"/>
        <end position="400"/>
    </location>
</feature>
<feature type="transmembrane region" description="Helical" evidence="5">
    <location>
        <begin position="293"/>
        <end position="310"/>
    </location>
</feature>
<feature type="transmembrane region" description="Helical" evidence="5">
    <location>
        <begin position="141"/>
        <end position="159"/>
    </location>
</feature>
<evidence type="ECO:0000313" key="7">
    <source>
        <dbReference type="EMBL" id="KUK45732.1"/>
    </source>
</evidence>
<feature type="transmembrane region" description="Helical" evidence="5">
    <location>
        <begin position="316"/>
        <end position="336"/>
    </location>
</feature>